<evidence type="ECO:0000256" key="4">
    <source>
        <dbReference type="SAM" id="MobiDB-lite"/>
    </source>
</evidence>
<dbReference type="EMBL" id="JAMKOV010000012">
    <property type="protein sequence ID" value="KAI8037385.1"/>
    <property type="molecule type" value="Genomic_DNA"/>
</dbReference>
<dbReference type="Proteomes" id="UP001059596">
    <property type="component" value="Unassembled WGS sequence"/>
</dbReference>
<feature type="domain" description="CCDC113/CCDC96 coiled-coil" evidence="5">
    <location>
        <begin position="1119"/>
        <end position="1294"/>
    </location>
</feature>
<feature type="region of interest" description="Disordered" evidence="4">
    <location>
        <begin position="840"/>
        <end position="921"/>
    </location>
</feature>
<feature type="compositionally biased region" description="Polar residues" evidence="4">
    <location>
        <begin position="39"/>
        <end position="51"/>
    </location>
</feature>
<keyword evidence="7" id="KW-1185">Reference proteome</keyword>
<gene>
    <name evidence="6" type="ORF">M5D96_009519</name>
</gene>
<evidence type="ECO:0000256" key="3">
    <source>
        <dbReference type="ARBA" id="ARBA00023273"/>
    </source>
</evidence>
<feature type="compositionally biased region" description="Polar residues" evidence="4">
    <location>
        <begin position="13"/>
        <end position="22"/>
    </location>
</feature>
<dbReference type="GO" id="GO:0005930">
    <property type="term" value="C:axoneme"/>
    <property type="evidence" value="ECO:0007669"/>
    <property type="project" value="TreeGrafter"/>
</dbReference>
<feature type="compositionally biased region" description="Acidic residues" evidence="4">
    <location>
        <begin position="103"/>
        <end position="129"/>
    </location>
</feature>
<sequence>MSIYSKPEEIIQPTASGINVQEQAPLATELEPESEEGQETVTSEHLASESTGLEGEMVEATDDLSPEAAREMMKRERKERLKNFATTRFTLSKIQVPGISLEANEDEEMKDKVEEEDEDEDEKHEEPMDDVGVGFDTASNDDVEFESSDESEQELYVKFQSHKMVDLFPPHGFSSAPDDANIFYKDPKYDDWDDSVSMAAMSVISTRPLSPADPDSVQLKTHFLRNFDVPSLSDISEEHELSAQLSRIKSTCSLKDHGFFADPTSNYSSSASSEQESLAELDNEQLDEEVAADDQISLMSDIPEFADLPPTAVPQKKVATLDDFDALTHVGFVDVMETADSAIRRAHEIQMAVHELLYDLIEETAKKSDNMNVDNVLRAKFDKEKLIKELLKVTDQYMYEKFTNEMVGSRLVEYYKRNRNNRVFQALSPENEKRYSVRYMNALGQLDSLKERLDVAKHKHALGMNTVILDLHSAQSVASFTEQHLEDTFRTHLVRSDSEIMRRLVDRELRLMAGKRNEISDTRLFLITRKHTLGHILGKITELETVSDTLSINDFIAVQNEVFALEKKIEERNLDLKKMRTQYLMNVHLIRHNREKALALAEKFDLQKTVLKNAVDRQRVLRKELYDVKLERTKMRQQSRDLTFQGGILAMPSLMYDFDQTMVRLKEKEDTVSKLRETMKALARRISLVEGRTSSGEEASIHENVSTQSTPSSEEMVKSAEKEEKLLILREVKKRLREREKEEEKILEVQSISEKEEEEEHLLWSKLEDDVESEAGRTTRYSDVAALTTALETANDEGEDSPVPIESSSESEPEDPETGRKRSIDPMKMAVKTLMLVPSLSDISLPTEPEPDAKSIRSQSVKSQRLSIADNDFDSVEGESGESHSDSQTSMGNQISSRSLRESSSDEIIEEVPFSDPAEMDSQKDMDFESYFADQQEKSAVPEADASVELRAKETQQVVLDFLNDMIKSVVVEERKDTDEYIRKSLDKEKLLVFLQRDVHDHIVVNDSHRQLQERVIDYYRRSKNQRPFADLPLNEEMAYASRHDQALAYLSYAQERLTKVKEKCGILMTKASLDLGHAMHIVSGTEAHLEQTVRRLLIRPDAETDFFKRLVARELRLMAELRNRISDTRLLLISQKHTLGQITEKIKELEMVCDGVSMKDFIMVQTKTLGLEKKIEDRNLDLKKQRSHYYTELHLIKHNREKSLALKNRIAELKIKLIEKNNIKKDVKTKLYRAKLERKKIRGRINELTYQGGILAMPALMYDYDRTVDYIREKEERVASLKQTLRSLNSHLRTVLPDTTKSLFHLDS</sequence>
<feature type="region of interest" description="Disordered" evidence="4">
    <location>
        <begin position="1"/>
        <end position="64"/>
    </location>
</feature>
<dbReference type="GO" id="GO:0036064">
    <property type="term" value="C:ciliary basal body"/>
    <property type="evidence" value="ECO:0007669"/>
    <property type="project" value="TreeGrafter"/>
</dbReference>
<dbReference type="PANTHER" id="PTHR15654:SF1">
    <property type="entry name" value="COILED-COIL DOMAIN-CONTAINING PROTEIN 96"/>
    <property type="match status" value="1"/>
</dbReference>
<dbReference type="InterPro" id="IPR051885">
    <property type="entry name" value="CC_CF"/>
</dbReference>
<evidence type="ECO:0000256" key="2">
    <source>
        <dbReference type="ARBA" id="ARBA00023054"/>
    </source>
</evidence>
<protein>
    <recommendedName>
        <fullName evidence="5">CCDC113/CCDC96 coiled-coil domain-containing protein</fullName>
    </recommendedName>
</protein>
<dbReference type="GO" id="GO:0060271">
    <property type="term" value="P:cilium assembly"/>
    <property type="evidence" value="ECO:0007669"/>
    <property type="project" value="TreeGrafter"/>
</dbReference>
<dbReference type="PANTHER" id="PTHR15654">
    <property type="entry name" value="COILED-COIL DOMAIN-CONTAINING PROTEIN 113-RELATED"/>
    <property type="match status" value="1"/>
</dbReference>
<evidence type="ECO:0000256" key="1">
    <source>
        <dbReference type="ARBA" id="ARBA00004138"/>
    </source>
</evidence>
<feature type="domain" description="CCDC113/CCDC96 coiled-coil" evidence="5">
    <location>
        <begin position="512"/>
        <end position="687"/>
    </location>
</feature>
<dbReference type="InterPro" id="IPR025254">
    <property type="entry name" value="CCDC113/CCDC96_CC"/>
</dbReference>
<dbReference type="Pfam" id="PF13870">
    <property type="entry name" value="CCDC113_CCDC96_CC"/>
    <property type="match status" value="2"/>
</dbReference>
<organism evidence="6 7">
    <name type="scientific">Drosophila gunungcola</name>
    <name type="common">fruit fly</name>
    <dbReference type="NCBI Taxonomy" id="103775"/>
    <lineage>
        <taxon>Eukaryota</taxon>
        <taxon>Metazoa</taxon>
        <taxon>Ecdysozoa</taxon>
        <taxon>Arthropoda</taxon>
        <taxon>Hexapoda</taxon>
        <taxon>Insecta</taxon>
        <taxon>Pterygota</taxon>
        <taxon>Neoptera</taxon>
        <taxon>Endopterygota</taxon>
        <taxon>Diptera</taxon>
        <taxon>Brachycera</taxon>
        <taxon>Muscomorpha</taxon>
        <taxon>Ephydroidea</taxon>
        <taxon>Drosophilidae</taxon>
        <taxon>Drosophila</taxon>
        <taxon>Sophophora</taxon>
    </lineage>
</organism>
<reference evidence="6" key="1">
    <citation type="journal article" date="2023" name="Genome Biol. Evol.">
        <title>Long-read-based Genome Assembly of Drosophila gunungcola Reveals Fewer Chemosensory Genes in Flower-breeding Species.</title>
        <authorList>
            <person name="Negi A."/>
            <person name="Liao B.Y."/>
            <person name="Yeh S.D."/>
        </authorList>
    </citation>
    <scope>NUCLEOTIDE SEQUENCE</scope>
    <source>
        <strain evidence="6">Sukarami</strain>
    </source>
</reference>
<evidence type="ECO:0000313" key="7">
    <source>
        <dbReference type="Proteomes" id="UP001059596"/>
    </source>
</evidence>
<feature type="region of interest" description="Disordered" evidence="4">
    <location>
        <begin position="693"/>
        <end position="719"/>
    </location>
</feature>
<comment type="subcellular location">
    <subcellularLocation>
        <location evidence="1">Cell projection</location>
        <location evidence="1">Cilium</location>
    </subcellularLocation>
</comment>
<feature type="compositionally biased region" description="Polar residues" evidence="4">
    <location>
        <begin position="856"/>
        <end position="866"/>
    </location>
</feature>
<feature type="region of interest" description="Disordered" evidence="4">
    <location>
        <begin position="739"/>
        <end position="759"/>
    </location>
</feature>
<proteinExistence type="predicted"/>
<comment type="caution">
    <text evidence="6">The sequence shown here is derived from an EMBL/GenBank/DDBJ whole genome shotgun (WGS) entry which is preliminary data.</text>
</comment>
<feature type="compositionally biased region" description="Polar residues" evidence="4">
    <location>
        <begin position="693"/>
        <end position="713"/>
    </location>
</feature>
<evidence type="ECO:0000313" key="6">
    <source>
        <dbReference type="EMBL" id="KAI8037385.1"/>
    </source>
</evidence>
<name>A0A9Q0BMU4_9MUSC</name>
<feature type="region of interest" description="Disordered" evidence="4">
    <location>
        <begin position="96"/>
        <end position="140"/>
    </location>
</feature>
<evidence type="ECO:0000259" key="5">
    <source>
        <dbReference type="Pfam" id="PF13870"/>
    </source>
</evidence>
<keyword evidence="2" id="KW-0175">Coiled coil</keyword>
<feature type="region of interest" description="Disordered" evidence="4">
    <location>
        <begin position="792"/>
        <end position="827"/>
    </location>
</feature>
<keyword evidence="3" id="KW-0966">Cell projection</keyword>
<accession>A0A9Q0BMU4</accession>
<feature type="compositionally biased region" description="Acidic residues" evidence="4">
    <location>
        <begin position="871"/>
        <end position="880"/>
    </location>
</feature>